<organism evidence="2 3">
    <name type="scientific">Armillaria gallica</name>
    <name type="common">Bulbous honey fungus</name>
    <name type="synonym">Armillaria bulbosa</name>
    <dbReference type="NCBI Taxonomy" id="47427"/>
    <lineage>
        <taxon>Eukaryota</taxon>
        <taxon>Fungi</taxon>
        <taxon>Dikarya</taxon>
        <taxon>Basidiomycota</taxon>
        <taxon>Agaricomycotina</taxon>
        <taxon>Agaricomycetes</taxon>
        <taxon>Agaricomycetidae</taxon>
        <taxon>Agaricales</taxon>
        <taxon>Marasmiineae</taxon>
        <taxon>Physalacriaceae</taxon>
        <taxon>Armillaria</taxon>
    </lineage>
</organism>
<keyword evidence="3" id="KW-1185">Reference proteome</keyword>
<feature type="domain" description="DUF6534" evidence="1">
    <location>
        <begin position="1"/>
        <end position="75"/>
    </location>
</feature>
<dbReference type="Pfam" id="PF20152">
    <property type="entry name" value="DUF6534"/>
    <property type="match status" value="1"/>
</dbReference>
<proteinExistence type="predicted"/>
<feature type="non-terminal residue" evidence="2">
    <location>
        <position position="127"/>
    </location>
</feature>
<evidence type="ECO:0000259" key="1">
    <source>
        <dbReference type="Pfam" id="PF20152"/>
    </source>
</evidence>
<sequence>MVYLLSRAQTGLKSTRILLSRLIRLSIETGTVTAAIAAVQVALFLSYNKVYSTVPAHCLIKMYSNTVLAVCNSRMTGRIRGGREDTTLHSFDSFDMSIGGLNIELRDKETNTNADSSLRPELYQRSN</sequence>
<dbReference type="InterPro" id="IPR045339">
    <property type="entry name" value="DUF6534"/>
</dbReference>
<name>A0A2H3DTC1_ARMGA</name>
<gene>
    <name evidence="2" type="ORF">ARMGADRAFT_1008866</name>
</gene>
<dbReference type="OMA" id="WFESGIT"/>
<dbReference type="OrthoDB" id="3070057at2759"/>
<dbReference type="InParanoid" id="A0A2H3DTC1"/>
<dbReference type="EMBL" id="KZ293648">
    <property type="protein sequence ID" value="PBK98465.1"/>
    <property type="molecule type" value="Genomic_DNA"/>
</dbReference>
<dbReference type="PANTHER" id="PTHR40465">
    <property type="entry name" value="CHROMOSOME 1, WHOLE GENOME SHOTGUN SEQUENCE"/>
    <property type="match status" value="1"/>
</dbReference>
<dbReference type="AlphaFoldDB" id="A0A2H3DTC1"/>
<protein>
    <recommendedName>
        <fullName evidence="1">DUF6534 domain-containing protein</fullName>
    </recommendedName>
</protein>
<evidence type="ECO:0000313" key="2">
    <source>
        <dbReference type="EMBL" id="PBK98465.1"/>
    </source>
</evidence>
<evidence type="ECO:0000313" key="3">
    <source>
        <dbReference type="Proteomes" id="UP000217790"/>
    </source>
</evidence>
<reference evidence="3" key="1">
    <citation type="journal article" date="2017" name="Nat. Ecol. Evol.">
        <title>Genome expansion and lineage-specific genetic innovations in the forest pathogenic fungi Armillaria.</title>
        <authorList>
            <person name="Sipos G."/>
            <person name="Prasanna A.N."/>
            <person name="Walter M.C."/>
            <person name="O'Connor E."/>
            <person name="Balint B."/>
            <person name="Krizsan K."/>
            <person name="Kiss B."/>
            <person name="Hess J."/>
            <person name="Varga T."/>
            <person name="Slot J."/>
            <person name="Riley R."/>
            <person name="Boka B."/>
            <person name="Rigling D."/>
            <person name="Barry K."/>
            <person name="Lee J."/>
            <person name="Mihaltcheva S."/>
            <person name="LaButti K."/>
            <person name="Lipzen A."/>
            <person name="Waldron R."/>
            <person name="Moloney N.M."/>
            <person name="Sperisen C."/>
            <person name="Kredics L."/>
            <person name="Vagvoelgyi C."/>
            <person name="Patrignani A."/>
            <person name="Fitzpatrick D."/>
            <person name="Nagy I."/>
            <person name="Doyle S."/>
            <person name="Anderson J.B."/>
            <person name="Grigoriev I.V."/>
            <person name="Gueldener U."/>
            <person name="Muensterkoetter M."/>
            <person name="Nagy L.G."/>
        </authorList>
    </citation>
    <scope>NUCLEOTIDE SEQUENCE [LARGE SCALE GENOMIC DNA]</scope>
    <source>
        <strain evidence="3">Ar21-2</strain>
    </source>
</reference>
<dbReference type="STRING" id="47427.A0A2H3DTC1"/>
<accession>A0A2H3DTC1</accession>
<dbReference type="PANTHER" id="PTHR40465:SF1">
    <property type="entry name" value="DUF6534 DOMAIN-CONTAINING PROTEIN"/>
    <property type="match status" value="1"/>
</dbReference>
<dbReference type="Proteomes" id="UP000217790">
    <property type="component" value="Unassembled WGS sequence"/>
</dbReference>